<protein>
    <submittedName>
        <fullName evidence="4">Uncharacterized protein</fullName>
    </submittedName>
</protein>
<gene>
    <name evidence="4" type="ORF">CC86DRAFT_341814</name>
</gene>
<evidence type="ECO:0000313" key="4">
    <source>
        <dbReference type="EMBL" id="KAF2831178.1"/>
    </source>
</evidence>
<sequence length="648" mass="71225">MDPYLQQFPHPPTSPTSPIAQQNIHPAFRQSLPQKQLPNLPSAPQPLKFQRSNTLPPTPPQSIGARTNEDVLRDQMQTLNMGDPSPVLGKYPSGPPRFSPGTLARMNTMSSDALTDVLENVSEEGSLPMVKAVISLGADPSYRSSGKLKKVKHEALAKATAGGHAKVVDYLLVKGATYGEAQKKSTYTPLDRALLTAVYKGHAELANVLISSHGANPMVEQWPREMEETQHYWSEKQVRLSKTSVLDGISHWKNEEQGLSVLRNIMQNNKFNPTAPISAVFDNKSELQTAEFANRPWNTTYEYSALACFVRAGWADSVEDMLSMKGSPKDYEKEDEVLQYQDKMTRFVSPANALTKDTWEQRPEDALRILHLLIDKGFNVGLAQRTANDLGPRTTLGRALASNASQAIELIVHHRPELVKEVISFRRNKKETKAQPLAAAIALEKLETARVLLRAGAHPRDPAFDMNVLQFAAYQGSETGSAMLAEMINLAPELTYAALDVAIRRTNKDCVRVLLDSISDAASRNEIAALPAVWDMLLPLDLSSNPEVPGAESKYLDLIDMINTWDAGSALPRPQLPAILAAIKRDNYVAMEKVLQLGIVDGGSLVLNCKAQPLGEQGMWTVLECAEGSGRSGEWLSLLRGWGAPLFT</sequence>
<dbReference type="EMBL" id="MU006218">
    <property type="protein sequence ID" value="KAF2831178.1"/>
    <property type="molecule type" value="Genomic_DNA"/>
</dbReference>
<dbReference type="PANTHER" id="PTHR24189">
    <property type="entry name" value="MYOTROPHIN"/>
    <property type="match status" value="1"/>
</dbReference>
<reference evidence="4" key="1">
    <citation type="journal article" date="2020" name="Stud. Mycol.">
        <title>101 Dothideomycetes genomes: a test case for predicting lifestyles and emergence of pathogens.</title>
        <authorList>
            <person name="Haridas S."/>
            <person name="Albert R."/>
            <person name="Binder M."/>
            <person name="Bloem J."/>
            <person name="Labutti K."/>
            <person name="Salamov A."/>
            <person name="Andreopoulos B."/>
            <person name="Baker S."/>
            <person name="Barry K."/>
            <person name="Bills G."/>
            <person name="Bluhm B."/>
            <person name="Cannon C."/>
            <person name="Castanera R."/>
            <person name="Culley D."/>
            <person name="Daum C."/>
            <person name="Ezra D."/>
            <person name="Gonzalez J."/>
            <person name="Henrissat B."/>
            <person name="Kuo A."/>
            <person name="Liang C."/>
            <person name="Lipzen A."/>
            <person name="Lutzoni F."/>
            <person name="Magnuson J."/>
            <person name="Mondo S."/>
            <person name="Nolan M."/>
            <person name="Ohm R."/>
            <person name="Pangilinan J."/>
            <person name="Park H.-J."/>
            <person name="Ramirez L."/>
            <person name="Alfaro M."/>
            <person name="Sun H."/>
            <person name="Tritt A."/>
            <person name="Yoshinaga Y."/>
            <person name="Zwiers L.-H."/>
            <person name="Turgeon B."/>
            <person name="Goodwin S."/>
            <person name="Spatafora J."/>
            <person name="Crous P."/>
            <person name="Grigoriev I."/>
        </authorList>
    </citation>
    <scope>NUCLEOTIDE SEQUENCE</scope>
    <source>
        <strain evidence="4">CBS 113818</strain>
    </source>
</reference>
<accession>A0A6A7AEM8</accession>
<evidence type="ECO:0000313" key="5">
    <source>
        <dbReference type="Proteomes" id="UP000799424"/>
    </source>
</evidence>
<dbReference type="AlphaFoldDB" id="A0A6A7AEM8"/>
<dbReference type="InterPro" id="IPR050745">
    <property type="entry name" value="Multifunctional_regulatory"/>
</dbReference>
<dbReference type="SMART" id="SM00248">
    <property type="entry name" value="ANK"/>
    <property type="match status" value="5"/>
</dbReference>
<dbReference type="Proteomes" id="UP000799424">
    <property type="component" value="Unassembled WGS sequence"/>
</dbReference>
<dbReference type="PANTHER" id="PTHR24189:SF50">
    <property type="entry name" value="ANKYRIN REPEAT AND SOCS BOX PROTEIN 2"/>
    <property type="match status" value="1"/>
</dbReference>
<dbReference type="Gene3D" id="1.25.40.20">
    <property type="entry name" value="Ankyrin repeat-containing domain"/>
    <property type="match status" value="2"/>
</dbReference>
<dbReference type="InterPro" id="IPR002110">
    <property type="entry name" value="Ankyrin_rpt"/>
</dbReference>
<organism evidence="4 5">
    <name type="scientific">Ophiobolus disseminans</name>
    <dbReference type="NCBI Taxonomy" id="1469910"/>
    <lineage>
        <taxon>Eukaryota</taxon>
        <taxon>Fungi</taxon>
        <taxon>Dikarya</taxon>
        <taxon>Ascomycota</taxon>
        <taxon>Pezizomycotina</taxon>
        <taxon>Dothideomycetes</taxon>
        <taxon>Pleosporomycetidae</taxon>
        <taxon>Pleosporales</taxon>
        <taxon>Pleosporineae</taxon>
        <taxon>Phaeosphaeriaceae</taxon>
        <taxon>Ophiobolus</taxon>
    </lineage>
</organism>
<evidence type="ECO:0000256" key="2">
    <source>
        <dbReference type="ARBA" id="ARBA00023043"/>
    </source>
</evidence>
<dbReference type="InterPro" id="IPR036770">
    <property type="entry name" value="Ankyrin_rpt-contain_sf"/>
</dbReference>
<name>A0A6A7AEM8_9PLEO</name>
<keyword evidence="1" id="KW-0677">Repeat</keyword>
<proteinExistence type="predicted"/>
<dbReference type="SUPFAM" id="SSF48403">
    <property type="entry name" value="Ankyrin repeat"/>
    <property type="match status" value="1"/>
</dbReference>
<evidence type="ECO:0000256" key="1">
    <source>
        <dbReference type="ARBA" id="ARBA00022737"/>
    </source>
</evidence>
<keyword evidence="5" id="KW-1185">Reference proteome</keyword>
<dbReference type="OrthoDB" id="3746201at2759"/>
<keyword evidence="2" id="KW-0040">ANK repeat</keyword>
<feature type="region of interest" description="Disordered" evidence="3">
    <location>
        <begin position="1"/>
        <end position="67"/>
    </location>
</feature>
<evidence type="ECO:0000256" key="3">
    <source>
        <dbReference type="SAM" id="MobiDB-lite"/>
    </source>
</evidence>